<dbReference type="PANTHER" id="PTHR33434:SF2">
    <property type="entry name" value="FATTY ACID-BINDING PROTEIN TM_1468"/>
    <property type="match status" value="1"/>
</dbReference>
<dbReference type="Gene3D" id="3.40.50.10170">
    <property type="match status" value="1"/>
</dbReference>
<protein>
    <submittedName>
        <fullName evidence="2">Protein DegV</fullName>
    </submittedName>
</protein>
<evidence type="ECO:0000256" key="1">
    <source>
        <dbReference type="ARBA" id="ARBA00023121"/>
    </source>
</evidence>
<organism evidence="2 3">
    <name type="scientific">Mariniplasma anaerobium</name>
    <dbReference type="NCBI Taxonomy" id="2735436"/>
    <lineage>
        <taxon>Bacteria</taxon>
        <taxon>Bacillati</taxon>
        <taxon>Mycoplasmatota</taxon>
        <taxon>Mollicutes</taxon>
        <taxon>Acholeplasmatales</taxon>
        <taxon>Acholeplasmataceae</taxon>
        <taxon>Mariniplasma</taxon>
    </lineage>
</organism>
<reference evidence="2" key="1">
    <citation type="submission" date="2021-01" db="EMBL/GenBank/DDBJ databases">
        <title>Draft genome sequence of Acholeplasmataceae bacterium strain Mahy22.</title>
        <authorList>
            <person name="Watanabe M."/>
            <person name="Kojima H."/>
            <person name="Fukui M."/>
        </authorList>
    </citation>
    <scope>NUCLEOTIDE SEQUENCE</scope>
    <source>
        <strain evidence="2">Mahy22</strain>
    </source>
</reference>
<dbReference type="GO" id="GO:0008289">
    <property type="term" value="F:lipid binding"/>
    <property type="evidence" value="ECO:0007669"/>
    <property type="project" value="UniProtKB-KW"/>
</dbReference>
<dbReference type="SUPFAM" id="SSF82549">
    <property type="entry name" value="DAK1/DegV-like"/>
    <property type="match status" value="1"/>
</dbReference>
<dbReference type="InterPro" id="IPR050270">
    <property type="entry name" value="DegV_domain_contain"/>
</dbReference>
<name>A0A7U9XWK6_9MOLU</name>
<dbReference type="PANTHER" id="PTHR33434">
    <property type="entry name" value="DEGV DOMAIN-CONTAINING PROTEIN DR_1986-RELATED"/>
    <property type="match status" value="1"/>
</dbReference>
<proteinExistence type="predicted"/>
<dbReference type="NCBIfam" id="TIGR00762">
    <property type="entry name" value="DegV"/>
    <property type="match status" value="1"/>
</dbReference>
<dbReference type="InterPro" id="IPR003797">
    <property type="entry name" value="DegV"/>
</dbReference>
<evidence type="ECO:0000313" key="2">
    <source>
        <dbReference type="EMBL" id="BCR35453.1"/>
    </source>
</evidence>
<gene>
    <name evidence="2" type="primary">degV</name>
    <name evidence="2" type="ORF">MPAN_003460</name>
</gene>
<dbReference type="EMBL" id="AP024412">
    <property type="protein sequence ID" value="BCR35453.1"/>
    <property type="molecule type" value="Genomic_DNA"/>
</dbReference>
<dbReference type="InterPro" id="IPR043168">
    <property type="entry name" value="DegV_C"/>
</dbReference>
<dbReference type="KEGG" id="manr:MPAN_003460"/>
<dbReference type="Pfam" id="PF02645">
    <property type="entry name" value="DegV"/>
    <property type="match status" value="1"/>
</dbReference>
<dbReference type="RefSeq" id="WP_176240158.1">
    <property type="nucleotide sequence ID" value="NZ_AP024412.1"/>
</dbReference>
<keyword evidence="3" id="KW-1185">Reference proteome</keyword>
<dbReference type="PROSITE" id="PS51482">
    <property type="entry name" value="DEGV"/>
    <property type="match status" value="1"/>
</dbReference>
<sequence>MNKKLIVDTSTGGLDYYPFNHDIEVLRIKIFLDEKEYLDGSELKAEEFYKILREQPELIPKTSQPSVGDVISFFEDLYEKGYDEFYVTTLSSKLSGTHNSIVLASKELKDKMNIHVFDTLTVCFSEGLFALEADKMLKSGKSFEQIDEVLLQMREHNTIFFAVDSLSYLVKNGRLSNAQAFVGKLLKIKPILQVQETGHIVSIEKIRNIKKALESITAKIKAYANGREFEAYILYTGNPKLKAHFIEIIKTELGLENLYESPSTPVVGAHIGPDVCGIGIFLK</sequence>
<evidence type="ECO:0000313" key="3">
    <source>
        <dbReference type="Proteomes" id="UP000620133"/>
    </source>
</evidence>
<keyword evidence="1" id="KW-0446">Lipid-binding</keyword>
<dbReference type="Proteomes" id="UP000620133">
    <property type="component" value="Chromosome"/>
</dbReference>
<accession>A0A7U9XWK6</accession>
<dbReference type="Gene3D" id="3.30.1180.10">
    <property type="match status" value="1"/>
</dbReference>
<dbReference type="AlphaFoldDB" id="A0A7U9XWK6"/>